<evidence type="ECO:0000256" key="1">
    <source>
        <dbReference type="SAM" id="MobiDB-lite"/>
    </source>
</evidence>
<evidence type="ECO:0000313" key="3">
    <source>
        <dbReference type="EMBL" id="KAK5977929.1"/>
    </source>
</evidence>
<evidence type="ECO:0000259" key="2">
    <source>
        <dbReference type="PROSITE" id="PS50948"/>
    </source>
</evidence>
<feature type="region of interest" description="Disordered" evidence="1">
    <location>
        <begin position="233"/>
        <end position="286"/>
    </location>
</feature>
<dbReference type="Proteomes" id="UP001331761">
    <property type="component" value="Unassembled WGS sequence"/>
</dbReference>
<feature type="region of interest" description="Disordered" evidence="1">
    <location>
        <begin position="376"/>
        <end position="399"/>
    </location>
</feature>
<feature type="compositionally biased region" description="Basic and acidic residues" evidence="1">
    <location>
        <begin position="538"/>
        <end position="550"/>
    </location>
</feature>
<feature type="domain" description="Apple" evidence="2">
    <location>
        <begin position="758"/>
        <end position="837"/>
    </location>
</feature>
<gene>
    <name evidence="3" type="ORF">GCK32_013207</name>
</gene>
<dbReference type="PROSITE" id="PS50948">
    <property type="entry name" value="PAN"/>
    <property type="match status" value="1"/>
</dbReference>
<protein>
    <recommendedName>
        <fullName evidence="2">Apple domain-containing protein</fullName>
    </recommendedName>
</protein>
<feature type="region of interest" description="Disordered" evidence="1">
    <location>
        <begin position="87"/>
        <end position="157"/>
    </location>
</feature>
<proteinExistence type="predicted"/>
<comment type="caution">
    <text evidence="3">The sequence shown here is derived from an EMBL/GenBank/DDBJ whole genome shotgun (WGS) entry which is preliminary data.</text>
</comment>
<feature type="compositionally biased region" description="Basic and acidic residues" evidence="1">
    <location>
        <begin position="88"/>
        <end position="97"/>
    </location>
</feature>
<sequence>PVVLVSGVSASTAVAGDEHSTTPAAIILVTGSATFSSTSEPASFVIGGDEEASATEGESRDSTAMTANVEGDLNKETSTLTVTILSHDGSHKEKPDETPTTVYSVTNAPPSTDDKIIASTMPSNSEVGSEFSAKSEDGTTTSFATTEGSGEHNNKLPEVQTNIDDTKIVAVIPVATTTNVSVLATSSSTLTSDVNQFDNASSTPIPRSFVTEIDHETAAEGHLIQTTMITPTKEEGNEEEQAESSVAPNVESSADGRKTTMDTQSASTISSSEQTTEAPAISGSGSDTSTVAVLLAKPIDSSITSTPASPVEESMVTAHETSTDQQLGSSKAPNSEANLDEKSSDATTPLNISIITPAPTPVIVVAEGFLTSTTSALPSDMKSASPSESEGSEPTSVETLEASTVITVESSGEEALTNNTVPIVEAVMDERTTVTVNDGRKTSGSLAFVTSAPDETRSSLLFGSESSTDSPLGVSNSNTPSANATKLEDDEEEDSIINPSILERPHNANLPVNVGFVPGSEPDTLHTSREQEEDENERTEAPREPDYEDTVKAKTIASGATTEETAIAQQSTTTEPPLQLVQDLIDALAGGGLNAILGTPRPPASVEEADKRLGDLKKYLHKPMEQKQKCASGHMRFMATELTDLTTRFEADAVVYSLQHCAKICYETGCTLAAFTRFPRPVCLMRYDNETNCHSDGTPTTSWNFTNIQQVVKLDCIKCDKHGEIIKSKETIDITNLNFSEDDENTVVPLHEGVTSKCEGRLEFQTLPVGSLPPLNVTNDIPARTPADCAKKCFESKGCSLAGFISSPSGNISHGVCLLTSDVTVCGNNADYVPQHAALNPFVVSCIKCSSCTYNIRNVTPDRVLPDFTNVESVSSIGECARACHARQCTMAQYNSQQHLVRFLKSDLASLNHSIHRQCELRSEKKSDVDRETTITASRGG</sequence>
<reference evidence="3 4" key="1">
    <citation type="submission" date="2019-10" db="EMBL/GenBank/DDBJ databases">
        <title>Assembly and Annotation for the nematode Trichostrongylus colubriformis.</title>
        <authorList>
            <person name="Martin J."/>
        </authorList>
    </citation>
    <scope>NUCLEOTIDE SEQUENCE [LARGE SCALE GENOMIC DNA]</scope>
    <source>
        <strain evidence="3">G859</strain>
        <tissue evidence="3">Whole worm</tissue>
    </source>
</reference>
<evidence type="ECO:0000313" key="4">
    <source>
        <dbReference type="Proteomes" id="UP001331761"/>
    </source>
</evidence>
<dbReference type="InterPro" id="IPR052620">
    <property type="entry name" value="ELYS/MEL-28_NucAsmblyFactor"/>
</dbReference>
<feature type="compositionally biased region" description="Polar residues" evidence="1">
    <location>
        <begin position="138"/>
        <end position="148"/>
    </location>
</feature>
<feature type="compositionally biased region" description="Polar residues" evidence="1">
    <location>
        <begin position="261"/>
        <end position="286"/>
    </location>
</feature>
<accession>A0AAN8J222</accession>
<feature type="region of interest" description="Disordered" evidence="1">
    <location>
        <begin position="302"/>
        <end position="346"/>
    </location>
</feature>
<feature type="region of interest" description="Disordered" evidence="1">
    <location>
        <begin position="459"/>
        <end position="550"/>
    </location>
</feature>
<dbReference type="InterPro" id="IPR003609">
    <property type="entry name" value="Pan_app"/>
</dbReference>
<organism evidence="3 4">
    <name type="scientific">Trichostrongylus colubriformis</name>
    <name type="common">Black scour worm</name>
    <dbReference type="NCBI Taxonomy" id="6319"/>
    <lineage>
        <taxon>Eukaryota</taxon>
        <taxon>Metazoa</taxon>
        <taxon>Ecdysozoa</taxon>
        <taxon>Nematoda</taxon>
        <taxon>Chromadorea</taxon>
        <taxon>Rhabditida</taxon>
        <taxon>Rhabditina</taxon>
        <taxon>Rhabditomorpha</taxon>
        <taxon>Strongyloidea</taxon>
        <taxon>Trichostrongylidae</taxon>
        <taxon>Trichostrongylus</taxon>
    </lineage>
</organism>
<feature type="compositionally biased region" description="Low complexity" evidence="1">
    <location>
        <begin position="383"/>
        <end position="399"/>
    </location>
</feature>
<name>A0AAN8J222_TRICO</name>
<feature type="compositionally biased region" description="Polar residues" evidence="1">
    <location>
        <begin position="98"/>
        <end position="110"/>
    </location>
</feature>
<dbReference type="AlphaFoldDB" id="A0AAN8J222"/>
<dbReference type="EMBL" id="WIXE01010036">
    <property type="protein sequence ID" value="KAK5977929.1"/>
    <property type="molecule type" value="Genomic_DNA"/>
</dbReference>
<feature type="compositionally biased region" description="Polar residues" evidence="1">
    <location>
        <begin position="319"/>
        <end position="337"/>
    </location>
</feature>
<feature type="compositionally biased region" description="Polar residues" evidence="1">
    <location>
        <begin position="459"/>
        <end position="484"/>
    </location>
</feature>
<feature type="non-terminal residue" evidence="3">
    <location>
        <position position="1"/>
    </location>
</feature>
<keyword evidence="4" id="KW-1185">Reference proteome</keyword>
<dbReference type="PANTHER" id="PTHR21583:SF8">
    <property type="entry name" value="PROTEIN ELYS"/>
    <property type="match status" value="1"/>
</dbReference>
<dbReference type="PANTHER" id="PTHR21583">
    <property type="entry name" value="ELYS PROTEIN"/>
    <property type="match status" value="1"/>
</dbReference>